<evidence type="ECO:0000313" key="2">
    <source>
        <dbReference type="EMBL" id="WHS66063.1"/>
    </source>
</evidence>
<accession>A0ABY8ST19</accession>
<proteinExistence type="predicted"/>
<gene>
    <name evidence="2" type="ORF">QMY55_02650</name>
</gene>
<reference evidence="2 3" key="1">
    <citation type="submission" date="2023-05" db="EMBL/GenBank/DDBJ databases">
        <authorList>
            <person name="Yin Y."/>
            <person name="Lu Z."/>
        </authorList>
    </citation>
    <scope>NUCLEOTIDE SEQUENCE [LARGE SCALE GENOMIC DNA]</scope>
    <source>
        <strain evidence="2 3">ZM22</strain>
    </source>
</reference>
<dbReference type="Proteomes" id="UP001240697">
    <property type="component" value="Chromosome"/>
</dbReference>
<keyword evidence="1" id="KW-0812">Transmembrane</keyword>
<keyword evidence="1" id="KW-1133">Transmembrane helix</keyword>
<keyword evidence="3" id="KW-1185">Reference proteome</keyword>
<evidence type="ECO:0000256" key="1">
    <source>
        <dbReference type="SAM" id="Phobius"/>
    </source>
</evidence>
<protein>
    <submittedName>
        <fullName evidence="2">Uncharacterized protein</fullName>
    </submittedName>
</protein>
<dbReference type="EMBL" id="CP125947">
    <property type="protein sequence ID" value="WHS66063.1"/>
    <property type="molecule type" value="Genomic_DNA"/>
</dbReference>
<organism evidence="2 3">
    <name type="scientific">Comamonas resistens</name>
    <dbReference type="NCBI Taxonomy" id="3046670"/>
    <lineage>
        <taxon>Bacteria</taxon>
        <taxon>Pseudomonadati</taxon>
        <taxon>Pseudomonadota</taxon>
        <taxon>Betaproteobacteria</taxon>
        <taxon>Burkholderiales</taxon>
        <taxon>Comamonadaceae</taxon>
        <taxon>Comamonas</taxon>
    </lineage>
</organism>
<evidence type="ECO:0000313" key="3">
    <source>
        <dbReference type="Proteomes" id="UP001240697"/>
    </source>
</evidence>
<keyword evidence="1" id="KW-0472">Membrane</keyword>
<dbReference type="PROSITE" id="PS51257">
    <property type="entry name" value="PROKAR_LIPOPROTEIN"/>
    <property type="match status" value="1"/>
</dbReference>
<feature type="transmembrane region" description="Helical" evidence="1">
    <location>
        <begin position="15"/>
        <end position="37"/>
    </location>
</feature>
<sequence length="270" mass="27763">MRLERSFPALQDLRWRAGLLAFAVLLVVGSGCALWALHELRIGGARAASQDARAMARSVAQTLAQQLGRAARLGIPLQELPGVAPYLAAALERQSALASIAVVLPDGRTLHAVGAESAPGDAADSVRVEIAAKKGVAGAVVAVAGGRAARPQSLARAQALSAAAVLALAVGAGLWAALGPGAQLERQRRAARAWLEGGVLADISGLEVLCRGGGLQPLLEALTQGDAEQRAAQEAVKAYAQELLAMDFDGLMREDIERIVNPAAGQSEEG</sequence>
<name>A0ABY8ST19_9BURK</name>
<dbReference type="RefSeq" id="WP_283487156.1">
    <property type="nucleotide sequence ID" value="NZ_CP125947.1"/>
</dbReference>
<feature type="transmembrane region" description="Helical" evidence="1">
    <location>
        <begin position="159"/>
        <end position="178"/>
    </location>
</feature>